<dbReference type="InterPro" id="IPR041698">
    <property type="entry name" value="Methyltransf_25"/>
</dbReference>
<dbReference type="InterPro" id="IPR029063">
    <property type="entry name" value="SAM-dependent_MTases_sf"/>
</dbReference>
<dbReference type="SUPFAM" id="SSF53335">
    <property type="entry name" value="S-adenosyl-L-methionine-dependent methyltransferases"/>
    <property type="match status" value="1"/>
</dbReference>
<comment type="caution">
    <text evidence="3">The sequence shown here is derived from an EMBL/GenBank/DDBJ whole genome shotgun (WGS) entry which is preliminary data.</text>
</comment>
<reference evidence="3 4" key="1">
    <citation type="submission" date="2019-11" db="EMBL/GenBank/DDBJ databases">
        <authorList>
            <person name="Li X.-J."/>
            <person name="Feng X.-M."/>
        </authorList>
    </citation>
    <scope>NUCLEOTIDE SEQUENCE [LARGE SCALE GENOMIC DNA]</scope>
    <source>
        <strain evidence="3 4">XMNu-373</strain>
    </source>
</reference>
<feature type="domain" description="Methyltransferase" evidence="2">
    <location>
        <begin position="40"/>
        <end position="129"/>
    </location>
</feature>
<dbReference type="CDD" id="cd02440">
    <property type="entry name" value="AdoMet_MTases"/>
    <property type="match status" value="1"/>
</dbReference>
<organism evidence="3 4">
    <name type="scientific">Phytoactinopolyspora mesophila</name>
    <dbReference type="NCBI Taxonomy" id="2650750"/>
    <lineage>
        <taxon>Bacteria</taxon>
        <taxon>Bacillati</taxon>
        <taxon>Actinomycetota</taxon>
        <taxon>Actinomycetes</taxon>
        <taxon>Jiangellales</taxon>
        <taxon>Jiangellaceae</taxon>
        <taxon>Phytoactinopolyspora</taxon>
    </lineage>
</organism>
<dbReference type="RefSeq" id="WP_162450554.1">
    <property type="nucleotide sequence ID" value="NZ_WLZY01000003.1"/>
</dbReference>
<proteinExistence type="predicted"/>
<name>A0A7K3M3G2_9ACTN</name>
<dbReference type="AlphaFoldDB" id="A0A7K3M3G2"/>
<dbReference type="EMBL" id="WLZY01000003">
    <property type="protein sequence ID" value="NDL57785.1"/>
    <property type="molecule type" value="Genomic_DNA"/>
</dbReference>
<feature type="region of interest" description="Disordered" evidence="1">
    <location>
        <begin position="1"/>
        <end position="20"/>
    </location>
</feature>
<dbReference type="Pfam" id="PF13649">
    <property type="entry name" value="Methyltransf_25"/>
    <property type="match status" value="1"/>
</dbReference>
<evidence type="ECO:0000313" key="4">
    <source>
        <dbReference type="Proteomes" id="UP000460435"/>
    </source>
</evidence>
<evidence type="ECO:0000313" key="3">
    <source>
        <dbReference type="EMBL" id="NDL57785.1"/>
    </source>
</evidence>
<evidence type="ECO:0000256" key="1">
    <source>
        <dbReference type="SAM" id="MobiDB-lite"/>
    </source>
</evidence>
<sequence>MRQHPDRVRWNTRYQQSPPDFEPHPLVGAALAAELPDGPVLELACGRSGSALALAAEGRQVVAVDISDLALSQLAGEARRRGLNDRIKIVLTDVSSYQPEANTFALVMAAFFWDATAFRAGCGAVQPGGLIGWEALATTPGHDGRASRSRVPHGELSARLPAWFEVLIEEHHTTDQRQSTMVLARRSRI</sequence>
<keyword evidence="3" id="KW-0489">Methyltransferase</keyword>
<dbReference type="GO" id="GO:0008168">
    <property type="term" value="F:methyltransferase activity"/>
    <property type="evidence" value="ECO:0007669"/>
    <property type="project" value="UniProtKB-KW"/>
</dbReference>
<gene>
    <name evidence="3" type="ORF">F7O44_11930</name>
</gene>
<dbReference type="Proteomes" id="UP000460435">
    <property type="component" value="Unassembled WGS sequence"/>
</dbReference>
<dbReference type="Gene3D" id="3.40.50.150">
    <property type="entry name" value="Vaccinia Virus protein VP39"/>
    <property type="match status" value="1"/>
</dbReference>
<evidence type="ECO:0000259" key="2">
    <source>
        <dbReference type="Pfam" id="PF13649"/>
    </source>
</evidence>
<protein>
    <submittedName>
        <fullName evidence="3">Methyltransferase domain-containing protein</fullName>
    </submittedName>
</protein>
<keyword evidence="3" id="KW-0808">Transferase</keyword>
<keyword evidence="4" id="KW-1185">Reference proteome</keyword>
<accession>A0A7K3M3G2</accession>
<dbReference type="GO" id="GO:0032259">
    <property type="term" value="P:methylation"/>
    <property type="evidence" value="ECO:0007669"/>
    <property type="project" value="UniProtKB-KW"/>
</dbReference>